<dbReference type="InterPro" id="IPR029044">
    <property type="entry name" value="Nucleotide-diphossugar_trans"/>
</dbReference>
<gene>
    <name evidence="2" type="ORF">BJ998_007066</name>
</gene>
<protein>
    <recommendedName>
        <fullName evidence="1">Glycosyltransferase 2-like domain-containing protein</fullName>
    </recommendedName>
</protein>
<dbReference type="AlphaFoldDB" id="A0A7W9KNS8"/>
<reference evidence="2 3" key="1">
    <citation type="submission" date="2020-08" db="EMBL/GenBank/DDBJ databases">
        <title>Sequencing the genomes of 1000 actinobacteria strains.</title>
        <authorList>
            <person name="Klenk H.-P."/>
        </authorList>
    </citation>
    <scope>NUCLEOTIDE SEQUENCE [LARGE SCALE GENOMIC DNA]</scope>
    <source>
        <strain evidence="2 3">DSM 43851</strain>
    </source>
</reference>
<dbReference type="Gene3D" id="3.90.550.10">
    <property type="entry name" value="Spore Coat Polysaccharide Biosynthesis Protein SpsA, Chain A"/>
    <property type="match status" value="1"/>
</dbReference>
<dbReference type="InterPro" id="IPR001173">
    <property type="entry name" value="Glyco_trans_2-like"/>
</dbReference>
<dbReference type="SUPFAM" id="SSF53448">
    <property type="entry name" value="Nucleotide-diphospho-sugar transferases"/>
    <property type="match status" value="1"/>
</dbReference>
<dbReference type="PANTHER" id="PTHR43646">
    <property type="entry name" value="GLYCOSYLTRANSFERASE"/>
    <property type="match status" value="1"/>
</dbReference>
<dbReference type="RefSeq" id="WP_184867608.1">
    <property type="nucleotide sequence ID" value="NZ_BAAAWY010000067.1"/>
</dbReference>
<dbReference type="EMBL" id="JACHIR010000001">
    <property type="protein sequence ID" value="MBB5895870.1"/>
    <property type="molecule type" value="Genomic_DNA"/>
</dbReference>
<dbReference type="Pfam" id="PF00535">
    <property type="entry name" value="Glycos_transf_2"/>
    <property type="match status" value="1"/>
</dbReference>
<keyword evidence="3" id="KW-1185">Reference proteome</keyword>
<accession>A0A7W9KNS8</accession>
<dbReference type="CDD" id="cd00761">
    <property type="entry name" value="Glyco_tranf_GTA_type"/>
    <property type="match status" value="1"/>
</dbReference>
<evidence type="ECO:0000313" key="2">
    <source>
        <dbReference type="EMBL" id="MBB5895870.1"/>
    </source>
</evidence>
<name>A0A7W9KNS8_9PSEU</name>
<evidence type="ECO:0000313" key="3">
    <source>
        <dbReference type="Proteomes" id="UP000585638"/>
    </source>
</evidence>
<dbReference type="PANTHER" id="PTHR43646:SF3">
    <property type="entry name" value="SLR1566 PROTEIN"/>
    <property type="match status" value="1"/>
</dbReference>
<feature type="domain" description="Glycosyltransferase 2-like" evidence="1">
    <location>
        <begin position="44"/>
        <end position="211"/>
    </location>
</feature>
<evidence type="ECO:0000259" key="1">
    <source>
        <dbReference type="Pfam" id="PF00535"/>
    </source>
</evidence>
<comment type="caution">
    <text evidence="2">The sequence shown here is derived from an EMBL/GenBank/DDBJ whole genome shotgun (WGS) entry which is preliminary data.</text>
</comment>
<sequence>MGKGAILGSAALAALSTIRAARTVSTWRMVEPLPDMPAEGGKVSVVIPVRDEESTIDGCLASLRTQRHSDLEIVVVDDASTDRTVEIVQEHVDADPRVRLIRTDGPPPGWAGKVHAMFQGVAETSGDWLLFVDSDTESAPELVGKLLAAAARDEADLITTPGRPTVANSGWWLLLAPTNVLLFESASPDGSRGKAVGIGHCILVRRTAYDKAGGWRALSGERADDVAFATAVRDAGGRTRLVDGTESLTSSGLDSFGAVWRSQRKSIVAGGAMVGGPALGAAVLGAGGLLHIGYGLVPMLLSLRGKGFTRIAGLAAWAAQSAAHRSYMRACHMSTATSVFAPVANATFGVLLLDAAWRSIRGGDLWKGRDIR</sequence>
<dbReference type="Proteomes" id="UP000585638">
    <property type="component" value="Unassembled WGS sequence"/>
</dbReference>
<organism evidence="2 3">
    <name type="scientific">Kutzneria kofuensis</name>
    <dbReference type="NCBI Taxonomy" id="103725"/>
    <lineage>
        <taxon>Bacteria</taxon>
        <taxon>Bacillati</taxon>
        <taxon>Actinomycetota</taxon>
        <taxon>Actinomycetes</taxon>
        <taxon>Pseudonocardiales</taxon>
        <taxon>Pseudonocardiaceae</taxon>
        <taxon>Kutzneria</taxon>
    </lineage>
</organism>
<proteinExistence type="predicted"/>